<feature type="domain" description="N-acetyltransferase" evidence="1">
    <location>
        <begin position="169"/>
        <end position="313"/>
    </location>
</feature>
<dbReference type="SUPFAM" id="SSF55729">
    <property type="entry name" value="Acyl-CoA N-acyltransferases (Nat)"/>
    <property type="match status" value="1"/>
</dbReference>
<organism evidence="2 3">
    <name type="scientific">Streptomyces cremeus</name>
    <dbReference type="NCBI Taxonomy" id="66881"/>
    <lineage>
        <taxon>Bacteria</taxon>
        <taxon>Bacillati</taxon>
        <taxon>Actinomycetota</taxon>
        <taxon>Actinomycetes</taxon>
        <taxon>Kitasatosporales</taxon>
        <taxon>Streptomycetaceae</taxon>
        <taxon>Streptomyces</taxon>
    </lineage>
</organism>
<protein>
    <submittedName>
        <fullName evidence="2">GNAT family N-acetyltransferase</fullName>
        <ecNumber evidence="2">2.3.-.-</ecNumber>
    </submittedName>
</protein>
<proteinExistence type="predicted"/>
<accession>A0ABV5PGP2</accession>
<dbReference type="Proteomes" id="UP001589718">
    <property type="component" value="Unassembled WGS sequence"/>
</dbReference>
<dbReference type="CDD" id="cd04301">
    <property type="entry name" value="NAT_SF"/>
    <property type="match status" value="1"/>
</dbReference>
<dbReference type="InterPro" id="IPR016181">
    <property type="entry name" value="Acyl_CoA_acyltransferase"/>
</dbReference>
<dbReference type="Gene3D" id="3.40.630.30">
    <property type="match status" value="1"/>
</dbReference>
<keyword evidence="2" id="KW-0012">Acyltransferase</keyword>
<dbReference type="PROSITE" id="PS51186">
    <property type="entry name" value="GNAT"/>
    <property type="match status" value="1"/>
</dbReference>
<dbReference type="Pfam" id="PF00583">
    <property type="entry name" value="Acetyltransf_1"/>
    <property type="match status" value="1"/>
</dbReference>
<reference evidence="2 3" key="1">
    <citation type="submission" date="2024-09" db="EMBL/GenBank/DDBJ databases">
        <authorList>
            <person name="Sun Q."/>
            <person name="Mori K."/>
        </authorList>
    </citation>
    <scope>NUCLEOTIDE SEQUENCE [LARGE SCALE GENOMIC DNA]</scope>
    <source>
        <strain evidence="2 3">JCM 4362</strain>
    </source>
</reference>
<dbReference type="RefSeq" id="WP_345229101.1">
    <property type="nucleotide sequence ID" value="NZ_BAAAXE010000015.1"/>
</dbReference>
<keyword evidence="2" id="KW-0808">Transferase</keyword>
<sequence length="313" mass="33034">MTVTPSHLTLRPTADVPAEALVRLVRSYEEQLTGESRCTLEAVESETGHPGYDARHNSWCLTDPDGEAVAWAGLTVRGGSTLDCALTVLPGRYAEDAADCLLAELQERIAQLEAERGAPLAVTLGGVFEGDEAAVNALARAGFHRRASRYTWDVDLTAEPIPVRLPRNGLVRPLAAADLPALHTLHLRNRGGAFKTADYEPFRRRVEAVRVAAARGAAVAQVLEVAGQPVGYVLVRTQDGGAQFLDTAVAPSARGQGVGLALVLSAVDALRGLGCRRATLAVAGADPVEQKALCGVLAVTRELAVLRFARGPA</sequence>
<dbReference type="EC" id="2.3.-.-" evidence="2"/>
<gene>
    <name evidence="2" type="ORF">ACFFTU_20815</name>
</gene>
<dbReference type="InterPro" id="IPR000182">
    <property type="entry name" value="GNAT_dom"/>
</dbReference>
<dbReference type="GO" id="GO:0016746">
    <property type="term" value="F:acyltransferase activity"/>
    <property type="evidence" value="ECO:0007669"/>
    <property type="project" value="UniProtKB-KW"/>
</dbReference>
<name>A0ABV5PGP2_STRCM</name>
<dbReference type="EMBL" id="JBHMCR010000009">
    <property type="protein sequence ID" value="MFB9522393.1"/>
    <property type="molecule type" value="Genomic_DNA"/>
</dbReference>
<keyword evidence="3" id="KW-1185">Reference proteome</keyword>
<evidence type="ECO:0000313" key="3">
    <source>
        <dbReference type="Proteomes" id="UP001589718"/>
    </source>
</evidence>
<evidence type="ECO:0000259" key="1">
    <source>
        <dbReference type="PROSITE" id="PS51186"/>
    </source>
</evidence>
<comment type="caution">
    <text evidence="2">The sequence shown here is derived from an EMBL/GenBank/DDBJ whole genome shotgun (WGS) entry which is preliminary data.</text>
</comment>
<evidence type="ECO:0000313" key="2">
    <source>
        <dbReference type="EMBL" id="MFB9522393.1"/>
    </source>
</evidence>